<name>A0A1Q5ZVW5_9SPHI</name>
<keyword evidence="2" id="KW-1185">Reference proteome</keyword>
<protein>
    <submittedName>
        <fullName evidence="1">Uncharacterized protein</fullName>
    </submittedName>
</protein>
<comment type="caution">
    <text evidence="1">The sequence shown here is derived from an EMBL/GenBank/DDBJ whole genome shotgun (WGS) entry which is preliminary data.</text>
</comment>
<dbReference type="AlphaFoldDB" id="A0A1Q5ZVW5"/>
<dbReference type="Proteomes" id="UP000186720">
    <property type="component" value="Unassembled WGS sequence"/>
</dbReference>
<dbReference type="STRING" id="1302689.RG47T_1332"/>
<evidence type="ECO:0000313" key="1">
    <source>
        <dbReference type="EMBL" id="OKS85886.1"/>
    </source>
</evidence>
<evidence type="ECO:0000313" key="2">
    <source>
        <dbReference type="Proteomes" id="UP000186720"/>
    </source>
</evidence>
<accession>A0A1Q5ZVW5</accession>
<reference evidence="1 2" key="1">
    <citation type="submission" date="2016-11" db="EMBL/GenBank/DDBJ databases">
        <title>Whole Genome Sequencing of Mucilaginibacter polytrichastri RG4-7(T) isolated from the moss sample.</title>
        <authorList>
            <person name="Li Y."/>
        </authorList>
    </citation>
    <scope>NUCLEOTIDE SEQUENCE [LARGE SCALE GENOMIC DNA]</scope>
    <source>
        <strain evidence="1 2">RG4-7</strain>
    </source>
</reference>
<dbReference type="EMBL" id="MPPL01000001">
    <property type="protein sequence ID" value="OKS85886.1"/>
    <property type="molecule type" value="Genomic_DNA"/>
</dbReference>
<proteinExistence type="predicted"/>
<organism evidence="1 2">
    <name type="scientific">Mucilaginibacter polytrichastri</name>
    <dbReference type="NCBI Taxonomy" id="1302689"/>
    <lineage>
        <taxon>Bacteria</taxon>
        <taxon>Pseudomonadati</taxon>
        <taxon>Bacteroidota</taxon>
        <taxon>Sphingobacteriia</taxon>
        <taxon>Sphingobacteriales</taxon>
        <taxon>Sphingobacteriaceae</taxon>
        <taxon>Mucilaginibacter</taxon>
    </lineage>
</organism>
<gene>
    <name evidence="1" type="ORF">RG47T_1332</name>
</gene>
<sequence length="58" mass="6537">MFAPLVFHVILNGKKLAETGFTHQEIMQGSKLTSTIFNQPDKQFCITNQCLSDIDAKH</sequence>